<keyword evidence="2 6" id="KW-0863">Zinc-finger</keyword>
<dbReference type="AlphaFoldDB" id="A0A175JN64"/>
<dbReference type="eggNOG" id="ENOG502TMKA">
    <property type="taxonomic scope" value="Eukaryota"/>
</dbReference>
<evidence type="ECO:0000256" key="3">
    <source>
        <dbReference type="ARBA" id="ARBA00022833"/>
    </source>
</evidence>
<feature type="region of interest" description="Disordered" evidence="7">
    <location>
        <begin position="88"/>
        <end position="112"/>
    </location>
</feature>
<evidence type="ECO:0000256" key="5">
    <source>
        <dbReference type="ARBA" id="ARBA00023163"/>
    </source>
</evidence>
<dbReference type="Gene3D" id="3.30.50.10">
    <property type="entry name" value="Erythroid Transcription Factor GATA-1, subunit A"/>
    <property type="match status" value="1"/>
</dbReference>
<dbReference type="PANTHER" id="PTHR47172">
    <property type="entry name" value="OS01G0976800 PROTEIN"/>
    <property type="match status" value="1"/>
</dbReference>
<keyword evidence="1" id="KW-0479">Metal-binding</keyword>
<keyword evidence="4" id="KW-0805">Transcription regulation</keyword>
<dbReference type="SUPFAM" id="SSF57716">
    <property type="entry name" value="Glucocorticoid receptor-like (DNA-binding domain)"/>
    <property type="match status" value="1"/>
</dbReference>
<keyword evidence="3" id="KW-0862">Zinc</keyword>
<dbReference type="VEuPathDB" id="AmoebaDB:EHI7A_037890"/>
<evidence type="ECO:0000313" key="10">
    <source>
        <dbReference type="Proteomes" id="UP000078387"/>
    </source>
</evidence>
<organism evidence="9 10">
    <name type="scientific">Entamoeba histolytica</name>
    <dbReference type="NCBI Taxonomy" id="5759"/>
    <lineage>
        <taxon>Eukaryota</taxon>
        <taxon>Amoebozoa</taxon>
        <taxon>Evosea</taxon>
        <taxon>Archamoebae</taxon>
        <taxon>Mastigamoebida</taxon>
        <taxon>Entamoebidae</taxon>
        <taxon>Entamoeba</taxon>
    </lineage>
</organism>
<dbReference type="GO" id="GO:0043565">
    <property type="term" value="F:sequence-specific DNA binding"/>
    <property type="evidence" value="ECO:0007669"/>
    <property type="project" value="InterPro"/>
</dbReference>
<evidence type="ECO:0000259" key="8">
    <source>
        <dbReference type="PROSITE" id="PS50114"/>
    </source>
</evidence>
<evidence type="ECO:0000256" key="6">
    <source>
        <dbReference type="PROSITE-ProRule" id="PRU00094"/>
    </source>
</evidence>
<dbReference type="CDD" id="cd00202">
    <property type="entry name" value="ZnF_GATA"/>
    <property type="match status" value="1"/>
</dbReference>
<feature type="region of interest" description="Disordered" evidence="7">
    <location>
        <begin position="154"/>
        <end position="174"/>
    </location>
</feature>
<dbReference type="InterPro" id="IPR013088">
    <property type="entry name" value="Znf_NHR/GATA"/>
</dbReference>
<proteinExistence type="predicted"/>
<dbReference type="Pfam" id="PF00320">
    <property type="entry name" value="GATA"/>
    <property type="match status" value="1"/>
</dbReference>
<accession>A0A175JN64</accession>
<evidence type="ECO:0000256" key="2">
    <source>
        <dbReference type="ARBA" id="ARBA00022771"/>
    </source>
</evidence>
<evidence type="ECO:0000256" key="4">
    <source>
        <dbReference type="ARBA" id="ARBA00023015"/>
    </source>
</evidence>
<evidence type="ECO:0000256" key="1">
    <source>
        <dbReference type="ARBA" id="ARBA00022723"/>
    </source>
</evidence>
<gene>
    <name evidence="9" type="ORF">CL6EHI_062690</name>
</gene>
<evidence type="ECO:0000313" key="9">
    <source>
        <dbReference type="EMBL" id="GAT95151.1"/>
    </source>
</evidence>
<keyword evidence="5" id="KW-0804">Transcription</keyword>
<dbReference type="InterPro" id="IPR000679">
    <property type="entry name" value="Znf_GATA"/>
</dbReference>
<dbReference type="VEuPathDB" id="AmoebaDB:KM1_036080"/>
<sequence>MISKIIELSVIMETEKVMADENITDLPSCVKFSCDFRQSVLELLLWCNEKNLPIEQFALLKSRMLGMLEEYNRQLYQGTSLEQTQPVIEQQKKPQTEPTNPNGKKQRGRPKLDHNRECSICHTTKTSEWRTGESPNTFLCNACGLKALKKKKREQQMATTPTSNFVSGTNYIPS</sequence>
<feature type="domain" description="GATA-type" evidence="8">
    <location>
        <begin position="112"/>
        <end position="145"/>
    </location>
</feature>
<dbReference type="Proteomes" id="UP000078387">
    <property type="component" value="Unassembled WGS sequence"/>
</dbReference>
<dbReference type="GO" id="GO:0008270">
    <property type="term" value="F:zinc ion binding"/>
    <property type="evidence" value="ECO:0007669"/>
    <property type="project" value="UniProtKB-KW"/>
</dbReference>
<dbReference type="PANTHER" id="PTHR47172:SF30">
    <property type="entry name" value="GATA TRANSCRIPTION FACTOR 16-LIKE"/>
    <property type="match status" value="1"/>
</dbReference>
<evidence type="ECO:0000256" key="7">
    <source>
        <dbReference type="SAM" id="MobiDB-lite"/>
    </source>
</evidence>
<protein>
    <recommendedName>
        <fullName evidence="8">GATA-type domain-containing protein</fullName>
    </recommendedName>
</protein>
<feature type="compositionally biased region" description="Polar residues" evidence="7">
    <location>
        <begin position="156"/>
        <end position="174"/>
    </location>
</feature>
<dbReference type="PROSITE" id="PS50114">
    <property type="entry name" value="GATA_ZN_FINGER_2"/>
    <property type="match status" value="1"/>
</dbReference>
<reference evidence="9 10" key="1">
    <citation type="submission" date="2016-05" db="EMBL/GenBank/DDBJ databases">
        <title>First whole genome sequencing of Entamoeba histolytica HM1:IMSS-clone-6.</title>
        <authorList>
            <person name="Mukherjee Avik.K."/>
            <person name="Izumyama S."/>
            <person name="Nakada-Tsukui K."/>
            <person name="Nozaki T."/>
        </authorList>
    </citation>
    <scope>NUCLEOTIDE SEQUENCE [LARGE SCALE GENOMIC DNA]</scope>
    <source>
        <strain evidence="9 10">HM1:IMSS clone 6</strain>
    </source>
</reference>
<name>A0A175JN64_ENTHI</name>
<dbReference type="EMBL" id="BDEQ01000001">
    <property type="protein sequence ID" value="GAT95151.1"/>
    <property type="molecule type" value="Genomic_DNA"/>
</dbReference>
<comment type="caution">
    <text evidence="9">The sequence shown here is derived from an EMBL/GenBank/DDBJ whole genome shotgun (WGS) entry which is preliminary data.</text>
</comment>
<dbReference type="VEuPathDB" id="AmoebaDB:EHI5A_060690"/>
<dbReference type="VEuPathDB" id="AmoebaDB:EHI_062690"/>
<dbReference type="SMART" id="SM00401">
    <property type="entry name" value="ZnF_GATA"/>
    <property type="match status" value="1"/>
</dbReference>
<dbReference type="PROSITE" id="PS00344">
    <property type="entry name" value="GATA_ZN_FINGER_1"/>
    <property type="match status" value="1"/>
</dbReference>
<dbReference type="VEuPathDB" id="AmoebaDB:EHI8A_036670"/>
<dbReference type="GO" id="GO:0006355">
    <property type="term" value="P:regulation of DNA-templated transcription"/>
    <property type="evidence" value="ECO:0007669"/>
    <property type="project" value="InterPro"/>
</dbReference>